<comment type="caution">
    <text evidence="1">The sequence shown here is derived from an EMBL/GenBank/DDBJ whole genome shotgun (WGS) entry which is preliminary data.</text>
</comment>
<keyword evidence="2" id="KW-1185">Reference proteome</keyword>
<organism evidence="1 2">
    <name type="scientific">Novosphingobium capsulatum</name>
    <dbReference type="NCBI Taxonomy" id="13688"/>
    <lineage>
        <taxon>Bacteria</taxon>
        <taxon>Pseudomonadati</taxon>
        <taxon>Pseudomonadota</taxon>
        <taxon>Alphaproteobacteria</taxon>
        <taxon>Sphingomonadales</taxon>
        <taxon>Sphingomonadaceae</taxon>
        <taxon>Novosphingobium</taxon>
    </lineage>
</organism>
<evidence type="ECO:0000313" key="1">
    <source>
        <dbReference type="EMBL" id="MDR6511470.1"/>
    </source>
</evidence>
<evidence type="ECO:0008006" key="3">
    <source>
        <dbReference type="Google" id="ProtNLM"/>
    </source>
</evidence>
<sequence>MTIAATGDRVSDAQFVTLQAAADYLGNGAIEVNRYETEIVDIIRRESVFLQRVPPVPATGHPHRFFDQTAIATGSFTDPRTISPSASGPTRTERAVYIKAVTAQTNFGLFDVDVTRMQGQFSYVESKDIEDIVSGITITEASAVWNGTATAITDSSTQSFCGLLTQISNQATIGLGASIIDGLKAKVAAMLANTTQAVRPTAIYLNPILNDLVDREAKAAHIDLRTAEITAGVTVKYLSTQAGDLPLISDPFIPATTDTSYGFAAPGSGNSNYFAVITTEKLLERPVVHGGDGNLNPRIFQLGLLVGLQGQYVGVHFSAVVAKRADAAHAVVAVVRPTVTAG</sequence>
<proteinExistence type="predicted"/>
<protein>
    <recommendedName>
        <fullName evidence="3">Major capsid protein</fullName>
    </recommendedName>
</protein>
<dbReference type="Proteomes" id="UP001184150">
    <property type="component" value="Unassembled WGS sequence"/>
</dbReference>
<reference evidence="1 2" key="1">
    <citation type="submission" date="2023-07" db="EMBL/GenBank/DDBJ databases">
        <title>Sorghum-associated microbial communities from plants grown in Nebraska, USA.</title>
        <authorList>
            <person name="Schachtman D."/>
        </authorList>
    </citation>
    <scope>NUCLEOTIDE SEQUENCE [LARGE SCALE GENOMIC DNA]</scope>
    <source>
        <strain evidence="1 2">DS1027</strain>
    </source>
</reference>
<dbReference type="RefSeq" id="WP_309805337.1">
    <property type="nucleotide sequence ID" value="NZ_JAVDRD010000005.1"/>
</dbReference>
<gene>
    <name evidence="1" type="ORF">J2792_002342</name>
</gene>
<name>A0ABU1MMA3_9SPHN</name>
<dbReference type="EMBL" id="JAVDRD010000005">
    <property type="protein sequence ID" value="MDR6511470.1"/>
    <property type="molecule type" value="Genomic_DNA"/>
</dbReference>
<accession>A0ABU1MMA3</accession>
<evidence type="ECO:0000313" key="2">
    <source>
        <dbReference type="Proteomes" id="UP001184150"/>
    </source>
</evidence>